<feature type="transmembrane region" description="Helical" evidence="1">
    <location>
        <begin position="162"/>
        <end position="185"/>
    </location>
</feature>
<protein>
    <recommendedName>
        <fullName evidence="4">Tat (Twin-arginine translocation) pathway signal sequence</fullName>
    </recommendedName>
</protein>
<sequence length="229" mass="23754">MRLFAGNRSLIVTAAILAVAFVVAPAVLAGGGYGSFYDNQPLVDALDKSFAAYWRSGVRTSDLQDLVDYWMWYHVAKAAIAAGLLAVLAVLCLRSRRTWGRAVTAVLAVGATVLTMANVQGAAAPFASLLPMLSDEARQAHSVVGDAHETALAVMVGDFARYHAVLAGLAALVAAVLIVVVAVCVRRRLPVGFTASTAALSAMMLVVVAANVTNAVAPEEGLQVFLSGG</sequence>
<evidence type="ECO:0000256" key="1">
    <source>
        <dbReference type="SAM" id="Phobius"/>
    </source>
</evidence>
<gene>
    <name evidence="2" type="ORF">AWC31_16930</name>
</gene>
<keyword evidence="1" id="KW-0472">Membrane</keyword>
<keyword evidence="1" id="KW-0812">Transmembrane</keyword>
<comment type="caution">
    <text evidence="2">The sequence shown here is derived from an EMBL/GenBank/DDBJ whole genome shotgun (WGS) entry which is preliminary data.</text>
</comment>
<accession>A0A1X2FID9</accession>
<feature type="transmembrane region" description="Helical" evidence="1">
    <location>
        <begin position="71"/>
        <end position="93"/>
    </location>
</feature>
<feature type="transmembrane region" description="Helical" evidence="1">
    <location>
        <begin position="197"/>
        <end position="217"/>
    </location>
</feature>
<dbReference type="Proteomes" id="UP000193964">
    <property type="component" value="Unassembled WGS sequence"/>
</dbReference>
<dbReference type="OrthoDB" id="3824322at2"/>
<evidence type="ECO:0000313" key="2">
    <source>
        <dbReference type="EMBL" id="ORX18078.1"/>
    </source>
</evidence>
<evidence type="ECO:0000313" key="3">
    <source>
        <dbReference type="Proteomes" id="UP000193964"/>
    </source>
</evidence>
<name>A0A1X2FID9_9MYCO</name>
<evidence type="ECO:0008006" key="4">
    <source>
        <dbReference type="Google" id="ProtNLM"/>
    </source>
</evidence>
<proteinExistence type="predicted"/>
<feature type="transmembrane region" description="Helical" evidence="1">
    <location>
        <begin position="105"/>
        <end position="127"/>
    </location>
</feature>
<organism evidence="2 3">
    <name type="scientific">Mycolicibacterium wolinskyi</name>
    <dbReference type="NCBI Taxonomy" id="59750"/>
    <lineage>
        <taxon>Bacteria</taxon>
        <taxon>Bacillati</taxon>
        <taxon>Actinomycetota</taxon>
        <taxon>Actinomycetes</taxon>
        <taxon>Mycobacteriales</taxon>
        <taxon>Mycobacteriaceae</taxon>
        <taxon>Mycolicibacterium</taxon>
    </lineage>
</organism>
<keyword evidence="1" id="KW-1133">Transmembrane helix</keyword>
<dbReference type="RefSeq" id="WP_085143371.1">
    <property type="nucleotide sequence ID" value="NZ_JACKUA010000046.1"/>
</dbReference>
<dbReference type="AlphaFoldDB" id="A0A1X2FID9"/>
<dbReference type="EMBL" id="LQQA01000006">
    <property type="protein sequence ID" value="ORX18078.1"/>
    <property type="molecule type" value="Genomic_DNA"/>
</dbReference>
<reference evidence="2 3" key="1">
    <citation type="submission" date="2016-01" db="EMBL/GenBank/DDBJ databases">
        <title>The new phylogeny of the genus Mycobacterium.</title>
        <authorList>
            <person name="Tarcisio F."/>
            <person name="Conor M."/>
            <person name="Antonella G."/>
            <person name="Elisabetta G."/>
            <person name="Giulia F.S."/>
            <person name="Sara T."/>
            <person name="Anna F."/>
            <person name="Clotilde B."/>
            <person name="Roberto B."/>
            <person name="Veronica D.S."/>
            <person name="Fabio R."/>
            <person name="Monica P."/>
            <person name="Olivier J."/>
            <person name="Enrico T."/>
            <person name="Nicola S."/>
        </authorList>
    </citation>
    <scope>NUCLEOTIDE SEQUENCE [LARGE SCALE GENOMIC DNA]</scope>
    <source>
        <strain evidence="2 3">ATCC 700010</strain>
    </source>
</reference>